<reference evidence="1" key="1">
    <citation type="journal article" date="2019" name="bioRxiv">
        <title>The Genome of the Zebra Mussel, Dreissena polymorpha: A Resource for Invasive Species Research.</title>
        <authorList>
            <person name="McCartney M.A."/>
            <person name="Auch B."/>
            <person name="Kono T."/>
            <person name="Mallez S."/>
            <person name="Zhang Y."/>
            <person name="Obille A."/>
            <person name="Becker A."/>
            <person name="Abrahante J.E."/>
            <person name="Garbe J."/>
            <person name="Badalamenti J.P."/>
            <person name="Herman A."/>
            <person name="Mangelson H."/>
            <person name="Liachko I."/>
            <person name="Sullivan S."/>
            <person name="Sone E.D."/>
            <person name="Koren S."/>
            <person name="Silverstein K.A.T."/>
            <person name="Beckman K.B."/>
            <person name="Gohl D.M."/>
        </authorList>
    </citation>
    <scope>NUCLEOTIDE SEQUENCE</scope>
    <source>
        <strain evidence="1">Duluth1</strain>
        <tissue evidence="1">Whole animal</tissue>
    </source>
</reference>
<protein>
    <submittedName>
        <fullName evidence="1">Uncharacterized protein</fullName>
    </submittedName>
</protein>
<dbReference type="Proteomes" id="UP000828390">
    <property type="component" value="Unassembled WGS sequence"/>
</dbReference>
<evidence type="ECO:0000313" key="1">
    <source>
        <dbReference type="EMBL" id="KAH3691186.1"/>
    </source>
</evidence>
<keyword evidence="2" id="KW-1185">Reference proteome</keyword>
<evidence type="ECO:0000313" key="2">
    <source>
        <dbReference type="Proteomes" id="UP000828390"/>
    </source>
</evidence>
<gene>
    <name evidence="1" type="ORF">DPMN_194414</name>
</gene>
<dbReference type="AlphaFoldDB" id="A0A9D3Y059"/>
<proteinExistence type="predicted"/>
<organism evidence="1 2">
    <name type="scientific">Dreissena polymorpha</name>
    <name type="common">Zebra mussel</name>
    <name type="synonym">Mytilus polymorpha</name>
    <dbReference type="NCBI Taxonomy" id="45954"/>
    <lineage>
        <taxon>Eukaryota</taxon>
        <taxon>Metazoa</taxon>
        <taxon>Spiralia</taxon>
        <taxon>Lophotrochozoa</taxon>
        <taxon>Mollusca</taxon>
        <taxon>Bivalvia</taxon>
        <taxon>Autobranchia</taxon>
        <taxon>Heteroconchia</taxon>
        <taxon>Euheterodonta</taxon>
        <taxon>Imparidentia</taxon>
        <taxon>Neoheterodontei</taxon>
        <taxon>Myida</taxon>
        <taxon>Dreissenoidea</taxon>
        <taxon>Dreissenidae</taxon>
        <taxon>Dreissena</taxon>
    </lineage>
</organism>
<sequence length="60" mass="6760">MITCTDGNVTSDITGTFKGIFSRFGGRGDPPYVQRHRQRRRCHVLHTSAGIHLFRSGSRN</sequence>
<comment type="caution">
    <text evidence="1">The sequence shown here is derived from an EMBL/GenBank/DDBJ whole genome shotgun (WGS) entry which is preliminary data.</text>
</comment>
<reference evidence="1" key="2">
    <citation type="submission" date="2020-11" db="EMBL/GenBank/DDBJ databases">
        <authorList>
            <person name="McCartney M.A."/>
            <person name="Auch B."/>
            <person name="Kono T."/>
            <person name="Mallez S."/>
            <person name="Becker A."/>
            <person name="Gohl D.M."/>
            <person name="Silverstein K.A.T."/>
            <person name="Koren S."/>
            <person name="Bechman K.B."/>
            <person name="Herman A."/>
            <person name="Abrahante J.E."/>
            <person name="Garbe J."/>
        </authorList>
    </citation>
    <scope>NUCLEOTIDE SEQUENCE</scope>
    <source>
        <strain evidence="1">Duluth1</strain>
        <tissue evidence="1">Whole animal</tissue>
    </source>
</reference>
<dbReference type="EMBL" id="JAIWYP010000042">
    <property type="protein sequence ID" value="KAH3691186.1"/>
    <property type="molecule type" value="Genomic_DNA"/>
</dbReference>
<name>A0A9D3Y059_DREPO</name>
<accession>A0A9D3Y059</accession>